<gene>
    <name evidence="2" type="ORF">A0H81_03045</name>
</gene>
<sequence length="263" mass="30154">MGVSRNDSDETRLRVPQQTLPELCRDISASDFSPQTLCSIEHHQQPTSTPAPFERFPVDIFYEILRWLEPLDLLQCARVSKRCRAVTLSPDAKPYWAAALRNVPGLPERAPDISEPRYAFLVFERFCEVCGAEGQLEVSYSYGCRLCGKCWEARYPHGFQLMVGAFLSIDHAVFELLPIFGVVFDKFDDFEDAWSDIAAKRFISNLRYSKTEFETVAAKYLRLRSDKAALAGFVAERKALVLERYKREFDVLKWKQSSQRSGS</sequence>
<dbReference type="SMART" id="SM00256">
    <property type="entry name" value="FBOX"/>
    <property type="match status" value="1"/>
</dbReference>
<dbReference type="CDD" id="cd09917">
    <property type="entry name" value="F-box_SF"/>
    <property type="match status" value="1"/>
</dbReference>
<dbReference type="EMBL" id="LUGG01000003">
    <property type="protein sequence ID" value="OBZ76297.1"/>
    <property type="molecule type" value="Genomic_DNA"/>
</dbReference>
<dbReference type="Pfam" id="PF00646">
    <property type="entry name" value="F-box"/>
    <property type="match status" value="1"/>
</dbReference>
<dbReference type="Gene3D" id="1.20.1280.50">
    <property type="match status" value="1"/>
</dbReference>
<dbReference type="SUPFAM" id="SSF81383">
    <property type="entry name" value="F-box domain"/>
    <property type="match status" value="1"/>
</dbReference>
<evidence type="ECO:0000313" key="3">
    <source>
        <dbReference type="Proteomes" id="UP000092993"/>
    </source>
</evidence>
<protein>
    <recommendedName>
        <fullName evidence="1">F-box domain-containing protein</fullName>
    </recommendedName>
</protein>
<dbReference type="PROSITE" id="PS50181">
    <property type="entry name" value="FBOX"/>
    <property type="match status" value="1"/>
</dbReference>
<dbReference type="OrthoDB" id="2322499at2759"/>
<evidence type="ECO:0000259" key="1">
    <source>
        <dbReference type="PROSITE" id="PS50181"/>
    </source>
</evidence>
<dbReference type="Proteomes" id="UP000092993">
    <property type="component" value="Unassembled WGS sequence"/>
</dbReference>
<reference evidence="2 3" key="1">
    <citation type="submission" date="2016-03" db="EMBL/GenBank/DDBJ databases">
        <title>Whole genome sequencing of Grifola frondosa 9006-11.</title>
        <authorList>
            <person name="Min B."/>
            <person name="Park H."/>
            <person name="Kim J.-G."/>
            <person name="Cho H."/>
            <person name="Oh Y.-L."/>
            <person name="Kong W.-S."/>
            <person name="Choi I.-G."/>
        </authorList>
    </citation>
    <scope>NUCLEOTIDE SEQUENCE [LARGE SCALE GENOMIC DNA]</scope>
    <source>
        <strain evidence="2 3">9006-11</strain>
    </source>
</reference>
<dbReference type="InterPro" id="IPR001810">
    <property type="entry name" value="F-box_dom"/>
</dbReference>
<name>A0A1C7MI43_GRIFR</name>
<evidence type="ECO:0000313" key="2">
    <source>
        <dbReference type="EMBL" id="OBZ76297.1"/>
    </source>
</evidence>
<dbReference type="STRING" id="5627.A0A1C7MI43"/>
<feature type="domain" description="F-box" evidence="1">
    <location>
        <begin position="50"/>
        <end position="99"/>
    </location>
</feature>
<dbReference type="InterPro" id="IPR036047">
    <property type="entry name" value="F-box-like_dom_sf"/>
</dbReference>
<accession>A0A1C7MI43</accession>
<comment type="caution">
    <text evidence="2">The sequence shown here is derived from an EMBL/GenBank/DDBJ whole genome shotgun (WGS) entry which is preliminary data.</text>
</comment>
<dbReference type="AlphaFoldDB" id="A0A1C7MI43"/>
<organism evidence="2 3">
    <name type="scientific">Grifola frondosa</name>
    <name type="common">Maitake</name>
    <name type="synonym">Polyporus frondosus</name>
    <dbReference type="NCBI Taxonomy" id="5627"/>
    <lineage>
        <taxon>Eukaryota</taxon>
        <taxon>Fungi</taxon>
        <taxon>Dikarya</taxon>
        <taxon>Basidiomycota</taxon>
        <taxon>Agaricomycotina</taxon>
        <taxon>Agaricomycetes</taxon>
        <taxon>Polyporales</taxon>
        <taxon>Grifolaceae</taxon>
        <taxon>Grifola</taxon>
    </lineage>
</organism>
<proteinExistence type="predicted"/>
<keyword evidence="3" id="KW-1185">Reference proteome</keyword>